<gene>
    <name evidence="1" type="ORF">F4821DRAFT_252385</name>
</gene>
<protein>
    <submittedName>
        <fullName evidence="1">Uncharacterized protein</fullName>
    </submittedName>
</protein>
<feature type="non-terminal residue" evidence="1">
    <location>
        <position position="1"/>
    </location>
</feature>
<dbReference type="Proteomes" id="UP001497680">
    <property type="component" value="Unassembled WGS sequence"/>
</dbReference>
<name>A0ACC0CI45_9PEZI</name>
<reference evidence="1 2" key="1">
    <citation type="journal article" date="2022" name="New Phytol.">
        <title>Ecological generalism drives hyperdiversity of secondary metabolite gene clusters in xylarialean endophytes.</title>
        <authorList>
            <person name="Franco M.E.E."/>
            <person name="Wisecaver J.H."/>
            <person name="Arnold A.E."/>
            <person name="Ju Y.M."/>
            <person name="Slot J.C."/>
            <person name="Ahrendt S."/>
            <person name="Moore L.P."/>
            <person name="Eastman K.E."/>
            <person name="Scott K."/>
            <person name="Konkel Z."/>
            <person name="Mondo S.J."/>
            <person name="Kuo A."/>
            <person name="Hayes R.D."/>
            <person name="Haridas S."/>
            <person name="Andreopoulos B."/>
            <person name="Riley R."/>
            <person name="LaButti K."/>
            <person name="Pangilinan J."/>
            <person name="Lipzen A."/>
            <person name="Amirebrahimi M."/>
            <person name="Yan J."/>
            <person name="Adam C."/>
            <person name="Keymanesh K."/>
            <person name="Ng V."/>
            <person name="Louie K."/>
            <person name="Northen T."/>
            <person name="Drula E."/>
            <person name="Henrissat B."/>
            <person name="Hsieh H.M."/>
            <person name="Youens-Clark K."/>
            <person name="Lutzoni F."/>
            <person name="Miadlikowska J."/>
            <person name="Eastwood D.C."/>
            <person name="Hamelin R.C."/>
            <person name="Grigoriev I.V."/>
            <person name="U'Ren J.M."/>
        </authorList>
    </citation>
    <scope>NUCLEOTIDE SEQUENCE [LARGE SCALE GENOMIC DNA]</scope>
    <source>
        <strain evidence="1 2">ER1909</strain>
    </source>
</reference>
<organism evidence="1 2">
    <name type="scientific">Hypoxylon rubiginosum</name>
    <dbReference type="NCBI Taxonomy" id="110542"/>
    <lineage>
        <taxon>Eukaryota</taxon>
        <taxon>Fungi</taxon>
        <taxon>Dikarya</taxon>
        <taxon>Ascomycota</taxon>
        <taxon>Pezizomycotina</taxon>
        <taxon>Sordariomycetes</taxon>
        <taxon>Xylariomycetidae</taxon>
        <taxon>Xylariales</taxon>
        <taxon>Hypoxylaceae</taxon>
        <taxon>Hypoxylon</taxon>
    </lineage>
</organism>
<proteinExistence type="predicted"/>
<accession>A0ACC0CI45</accession>
<evidence type="ECO:0000313" key="2">
    <source>
        <dbReference type="Proteomes" id="UP001497680"/>
    </source>
</evidence>
<sequence length="262" mass="30068">VAVEEKAALQSRLASSQKEEEDLHRKVDFYRQQDDRQTTVIAQIRRRNEKLLQENTETTRHVRTIKHKKRLISQLAVYLDNSTNNSKYWNALITRAMAFARATCMVLKERDILLSSYKGAVLAQNINDFHSTRLDLFTTAWSIVNNVVTGLESITSKQAAEATYLTLSAQLEQTERMLEQKVEDASRCEKELKELVKQLRDLLGPRLRQETCQAVGADCHRLLLKFEAAVKEERRILERLQQKKIAGTTGTQAPSEKIKSLN</sequence>
<dbReference type="EMBL" id="MU394534">
    <property type="protein sequence ID" value="KAI6080089.1"/>
    <property type="molecule type" value="Genomic_DNA"/>
</dbReference>
<comment type="caution">
    <text evidence="1">The sequence shown here is derived from an EMBL/GenBank/DDBJ whole genome shotgun (WGS) entry which is preliminary data.</text>
</comment>
<keyword evidence="2" id="KW-1185">Reference proteome</keyword>
<evidence type="ECO:0000313" key="1">
    <source>
        <dbReference type="EMBL" id="KAI6080089.1"/>
    </source>
</evidence>